<protein>
    <submittedName>
        <fullName evidence="2">Uncharacterized protein</fullName>
    </submittedName>
</protein>
<dbReference type="EMBL" id="ASHM01151450">
    <property type="protein sequence ID" value="PNX62942.1"/>
    <property type="molecule type" value="Genomic_DNA"/>
</dbReference>
<evidence type="ECO:0000256" key="1">
    <source>
        <dbReference type="SAM" id="MobiDB-lite"/>
    </source>
</evidence>
<accession>A0A2K3K9J3</accession>
<sequence>MENRKLSSQDFLSAIEKEYPIPKPMENRDTREQLLPKRSTKTKQLLPIYLK</sequence>
<dbReference type="Proteomes" id="UP000236291">
    <property type="component" value="Unassembled WGS sequence"/>
</dbReference>
<reference evidence="2 3" key="2">
    <citation type="journal article" date="2017" name="Front. Plant Sci.">
        <title>Gene Classification and Mining of Molecular Markers Useful in Red Clover (Trifolium pratense) Breeding.</title>
        <authorList>
            <person name="Istvanek J."/>
            <person name="Dluhosova J."/>
            <person name="Dluhos P."/>
            <person name="Patkova L."/>
            <person name="Nedelnik J."/>
            <person name="Repkova J."/>
        </authorList>
    </citation>
    <scope>NUCLEOTIDE SEQUENCE [LARGE SCALE GENOMIC DNA]</scope>
    <source>
        <strain evidence="3">cv. Tatra</strain>
        <tissue evidence="2">Young leaves</tissue>
    </source>
</reference>
<evidence type="ECO:0000313" key="3">
    <source>
        <dbReference type="Proteomes" id="UP000236291"/>
    </source>
</evidence>
<feature type="compositionally biased region" description="Basic and acidic residues" evidence="1">
    <location>
        <begin position="17"/>
        <end position="35"/>
    </location>
</feature>
<comment type="caution">
    <text evidence="2">The sequence shown here is derived from an EMBL/GenBank/DDBJ whole genome shotgun (WGS) entry which is preliminary data.</text>
</comment>
<gene>
    <name evidence="2" type="ORF">L195_g061379</name>
</gene>
<evidence type="ECO:0000313" key="2">
    <source>
        <dbReference type="EMBL" id="PNX62942.1"/>
    </source>
</evidence>
<organism evidence="2 3">
    <name type="scientific">Trifolium pratense</name>
    <name type="common">Red clover</name>
    <dbReference type="NCBI Taxonomy" id="57577"/>
    <lineage>
        <taxon>Eukaryota</taxon>
        <taxon>Viridiplantae</taxon>
        <taxon>Streptophyta</taxon>
        <taxon>Embryophyta</taxon>
        <taxon>Tracheophyta</taxon>
        <taxon>Spermatophyta</taxon>
        <taxon>Magnoliopsida</taxon>
        <taxon>eudicotyledons</taxon>
        <taxon>Gunneridae</taxon>
        <taxon>Pentapetalae</taxon>
        <taxon>rosids</taxon>
        <taxon>fabids</taxon>
        <taxon>Fabales</taxon>
        <taxon>Fabaceae</taxon>
        <taxon>Papilionoideae</taxon>
        <taxon>50 kb inversion clade</taxon>
        <taxon>NPAAA clade</taxon>
        <taxon>Hologalegina</taxon>
        <taxon>IRL clade</taxon>
        <taxon>Trifolieae</taxon>
        <taxon>Trifolium</taxon>
    </lineage>
</organism>
<reference evidence="2 3" key="1">
    <citation type="journal article" date="2014" name="Am. J. Bot.">
        <title>Genome assembly and annotation for red clover (Trifolium pratense; Fabaceae).</title>
        <authorList>
            <person name="Istvanek J."/>
            <person name="Jaros M."/>
            <person name="Krenek A."/>
            <person name="Repkova J."/>
        </authorList>
    </citation>
    <scope>NUCLEOTIDE SEQUENCE [LARGE SCALE GENOMIC DNA]</scope>
    <source>
        <strain evidence="3">cv. Tatra</strain>
        <tissue evidence="2">Young leaves</tissue>
    </source>
</reference>
<dbReference type="AlphaFoldDB" id="A0A2K3K9J3"/>
<proteinExistence type="predicted"/>
<name>A0A2K3K9J3_TRIPR</name>
<feature type="non-terminal residue" evidence="2">
    <location>
        <position position="51"/>
    </location>
</feature>
<feature type="region of interest" description="Disordered" evidence="1">
    <location>
        <begin position="17"/>
        <end position="51"/>
    </location>
</feature>